<name>A0AAV7ADA1_ENGPU</name>
<dbReference type="AlphaFoldDB" id="A0AAV7ADA1"/>
<evidence type="ECO:0000313" key="1">
    <source>
        <dbReference type="EMBL" id="KAG8557882.1"/>
    </source>
</evidence>
<dbReference type="EMBL" id="WNYA01000008">
    <property type="protein sequence ID" value="KAG8557882.1"/>
    <property type="molecule type" value="Genomic_DNA"/>
</dbReference>
<reference evidence="1" key="1">
    <citation type="thesis" date="2020" institute="ProQuest LLC" country="789 East Eisenhower Parkway, Ann Arbor, MI, USA">
        <title>Comparative Genomics and Chromosome Evolution.</title>
        <authorList>
            <person name="Mudd A.B."/>
        </authorList>
    </citation>
    <scope>NUCLEOTIDE SEQUENCE</scope>
    <source>
        <strain evidence="1">237g6f4</strain>
        <tissue evidence="1">Blood</tissue>
    </source>
</reference>
<organism evidence="1 2">
    <name type="scientific">Engystomops pustulosus</name>
    <name type="common">Tungara frog</name>
    <name type="synonym">Physalaemus pustulosus</name>
    <dbReference type="NCBI Taxonomy" id="76066"/>
    <lineage>
        <taxon>Eukaryota</taxon>
        <taxon>Metazoa</taxon>
        <taxon>Chordata</taxon>
        <taxon>Craniata</taxon>
        <taxon>Vertebrata</taxon>
        <taxon>Euteleostomi</taxon>
        <taxon>Amphibia</taxon>
        <taxon>Batrachia</taxon>
        <taxon>Anura</taxon>
        <taxon>Neobatrachia</taxon>
        <taxon>Hyloidea</taxon>
        <taxon>Leptodactylidae</taxon>
        <taxon>Leiuperinae</taxon>
        <taxon>Engystomops</taxon>
    </lineage>
</organism>
<dbReference type="Proteomes" id="UP000824782">
    <property type="component" value="Unassembled WGS sequence"/>
</dbReference>
<proteinExistence type="predicted"/>
<accession>A0AAV7ADA1</accession>
<sequence length="91" mass="10371">MCMGHNRMAIDIRGWPIPYLQTCPMCIGGALTFLNRRLTHVQSYILGFDKYVRARMDAFHKNGSPSISDIWISAGQRHPHGCRGSLHHIHD</sequence>
<gene>
    <name evidence="1" type="ORF">GDO81_016761</name>
</gene>
<evidence type="ECO:0000313" key="2">
    <source>
        <dbReference type="Proteomes" id="UP000824782"/>
    </source>
</evidence>
<protein>
    <submittedName>
        <fullName evidence="1">Uncharacterized protein</fullName>
    </submittedName>
</protein>
<comment type="caution">
    <text evidence="1">The sequence shown here is derived from an EMBL/GenBank/DDBJ whole genome shotgun (WGS) entry which is preliminary data.</text>
</comment>
<keyword evidence="2" id="KW-1185">Reference proteome</keyword>